<dbReference type="EMBL" id="JAGTAR010000021">
    <property type="protein sequence ID" value="MBR8536696.1"/>
    <property type="molecule type" value="Genomic_DNA"/>
</dbReference>
<keyword evidence="9" id="KW-0805">Transcription regulation</keyword>
<dbReference type="FunFam" id="3.40.50.2300:FF:000138">
    <property type="entry name" value="Two-component system sensor histidine kinase/response regulator"/>
    <property type="match status" value="1"/>
</dbReference>
<dbReference type="SUPFAM" id="SSF52172">
    <property type="entry name" value="CheY-like"/>
    <property type="match status" value="1"/>
</dbReference>
<keyword evidence="7" id="KW-0067">ATP-binding</keyword>
<evidence type="ECO:0000256" key="6">
    <source>
        <dbReference type="ARBA" id="ARBA00022777"/>
    </source>
</evidence>
<dbReference type="InterPro" id="IPR013783">
    <property type="entry name" value="Ig-like_fold"/>
</dbReference>
<dbReference type="CDD" id="cd00082">
    <property type="entry name" value="HisKA"/>
    <property type="match status" value="1"/>
</dbReference>
<evidence type="ECO:0000256" key="13">
    <source>
        <dbReference type="SAM" id="Phobius"/>
    </source>
</evidence>
<dbReference type="SUPFAM" id="SSF47384">
    <property type="entry name" value="Homodimeric domain of signal transducing histidine kinase"/>
    <property type="match status" value="1"/>
</dbReference>
<dbReference type="Proteomes" id="UP000679220">
    <property type="component" value="Unassembled WGS sequence"/>
</dbReference>
<dbReference type="InterPro" id="IPR005467">
    <property type="entry name" value="His_kinase_dom"/>
</dbReference>
<dbReference type="Gene3D" id="1.10.287.130">
    <property type="match status" value="1"/>
</dbReference>
<keyword evidence="13" id="KW-0812">Transmembrane</keyword>
<dbReference type="SUPFAM" id="SSF63829">
    <property type="entry name" value="Calcium-dependent phosphotriesterase"/>
    <property type="match status" value="2"/>
</dbReference>
<dbReference type="SUPFAM" id="SSF46689">
    <property type="entry name" value="Homeodomain-like"/>
    <property type="match status" value="1"/>
</dbReference>
<reference evidence="17" key="2">
    <citation type="submission" date="2021-04" db="EMBL/GenBank/DDBJ databases">
        <authorList>
            <person name="Zhang T."/>
            <person name="Zhang Y."/>
            <person name="Lu D."/>
            <person name="Zuo D."/>
            <person name="Du Z."/>
        </authorList>
    </citation>
    <scope>NUCLEOTIDE SEQUENCE</scope>
    <source>
        <strain evidence="17">JR1</strain>
    </source>
</reference>
<dbReference type="Pfam" id="PF00072">
    <property type="entry name" value="Response_reg"/>
    <property type="match status" value="1"/>
</dbReference>
<keyword evidence="18" id="KW-1185">Reference proteome</keyword>
<dbReference type="PANTHER" id="PTHR43547">
    <property type="entry name" value="TWO-COMPONENT HISTIDINE KINASE"/>
    <property type="match status" value="1"/>
</dbReference>
<dbReference type="CDD" id="cd17574">
    <property type="entry name" value="REC_OmpR"/>
    <property type="match status" value="1"/>
</dbReference>
<evidence type="ECO:0000256" key="10">
    <source>
        <dbReference type="ARBA" id="ARBA00023125"/>
    </source>
</evidence>
<evidence type="ECO:0000256" key="11">
    <source>
        <dbReference type="ARBA" id="ARBA00023163"/>
    </source>
</evidence>
<dbReference type="Gene3D" id="2.130.10.10">
    <property type="entry name" value="YVTN repeat-like/Quinoprotein amine dehydrogenase"/>
    <property type="match status" value="3"/>
</dbReference>
<dbReference type="Pfam" id="PF07494">
    <property type="entry name" value="Reg_prop"/>
    <property type="match status" value="5"/>
</dbReference>
<evidence type="ECO:0000256" key="12">
    <source>
        <dbReference type="PROSITE-ProRule" id="PRU00169"/>
    </source>
</evidence>
<keyword evidence="11" id="KW-0804">Transcription</keyword>
<evidence type="ECO:0000256" key="9">
    <source>
        <dbReference type="ARBA" id="ARBA00023015"/>
    </source>
</evidence>
<feature type="transmembrane region" description="Helical" evidence="13">
    <location>
        <begin position="828"/>
        <end position="847"/>
    </location>
</feature>
<evidence type="ECO:0000256" key="1">
    <source>
        <dbReference type="ARBA" id="ARBA00000085"/>
    </source>
</evidence>
<dbReference type="Pfam" id="PF12833">
    <property type="entry name" value="HTH_18"/>
    <property type="match status" value="1"/>
</dbReference>
<dbReference type="Gene3D" id="3.30.565.10">
    <property type="entry name" value="Histidine kinase-like ATPase, C-terminal domain"/>
    <property type="match status" value="1"/>
</dbReference>
<dbReference type="InterPro" id="IPR003661">
    <property type="entry name" value="HisK_dim/P_dom"/>
</dbReference>
<dbReference type="InterPro" id="IPR009057">
    <property type="entry name" value="Homeodomain-like_sf"/>
</dbReference>
<evidence type="ECO:0000256" key="7">
    <source>
        <dbReference type="ARBA" id="ARBA00022840"/>
    </source>
</evidence>
<dbReference type="Pfam" id="PF07495">
    <property type="entry name" value="Y_Y_Y"/>
    <property type="match status" value="1"/>
</dbReference>
<evidence type="ECO:0000256" key="8">
    <source>
        <dbReference type="ARBA" id="ARBA00023012"/>
    </source>
</evidence>
<dbReference type="Pfam" id="PF02518">
    <property type="entry name" value="HATPase_c"/>
    <property type="match status" value="1"/>
</dbReference>
<keyword evidence="6" id="KW-0418">Kinase</keyword>
<name>A0A941F4K9_9BACT</name>
<dbReference type="GO" id="GO:0003700">
    <property type="term" value="F:DNA-binding transcription factor activity"/>
    <property type="evidence" value="ECO:0007669"/>
    <property type="project" value="InterPro"/>
</dbReference>
<dbReference type="PROSITE" id="PS50110">
    <property type="entry name" value="RESPONSE_REGULATORY"/>
    <property type="match status" value="1"/>
</dbReference>
<dbReference type="Gene3D" id="3.40.50.2300">
    <property type="match status" value="1"/>
</dbReference>
<dbReference type="SMART" id="SM00387">
    <property type="entry name" value="HATPase_c"/>
    <property type="match status" value="1"/>
</dbReference>
<dbReference type="InterPro" id="IPR001789">
    <property type="entry name" value="Sig_transdc_resp-reg_receiver"/>
</dbReference>
<dbReference type="InterPro" id="IPR036890">
    <property type="entry name" value="HATPase_C_sf"/>
</dbReference>
<dbReference type="PROSITE" id="PS50109">
    <property type="entry name" value="HIS_KIN"/>
    <property type="match status" value="1"/>
</dbReference>
<evidence type="ECO:0000256" key="2">
    <source>
        <dbReference type="ARBA" id="ARBA00012438"/>
    </source>
</evidence>
<keyword evidence="3 12" id="KW-0597">Phosphoprotein</keyword>
<keyword evidence="8" id="KW-0902">Two-component regulatory system</keyword>
<dbReference type="InterPro" id="IPR018062">
    <property type="entry name" value="HTH_AraC-typ_CS"/>
</dbReference>
<dbReference type="EC" id="2.7.13.3" evidence="2"/>
<evidence type="ECO:0000313" key="17">
    <source>
        <dbReference type="EMBL" id="MBR8536696.1"/>
    </source>
</evidence>
<dbReference type="PROSITE" id="PS01124">
    <property type="entry name" value="HTH_ARAC_FAMILY_2"/>
    <property type="match status" value="1"/>
</dbReference>
<gene>
    <name evidence="17" type="ORF">KDU71_14060</name>
</gene>
<feature type="modified residue" description="4-aspartylphosphate" evidence="12">
    <location>
        <position position="1185"/>
    </location>
</feature>
<dbReference type="Pfam" id="PF00512">
    <property type="entry name" value="HisKA"/>
    <property type="match status" value="1"/>
</dbReference>
<dbReference type="PANTHER" id="PTHR43547:SF2">
    <property type="entry name" value="HYBRID SIGNAL TRANSDUCTION HISTIDINE KINASE C"/>
    <property type="match status" value="1"/>
</dbReference>
<feature type="domain" description="HTH araC/xylS-type" evidence="14">
    <location>
        <begin position="1288"/>
        <end position="1387"/>
    </location>
</feature>
<accession>A0A941F4K9</accession>
<evidence type="ECO:0000256" key="3">
    <source>
        <dbReference type="ARBA" id="ARBA00022553"/>
    </source>
</evidence>
<comment type="catalytic activity">
    <reaction evidence="1">
        <text>ATP + protein L-histidine = ADP + protein N-phospho-L-histidine.</text>
        <dbReference type="EC" id="2.7.13.3"/>
    </reaction>
</comment>
<sequence length="1391" mass="158689">MFKYSIITKMSLTGSRILLIAIVFLIKITDCNAFHRIYSFYHLTDNIALKQSSVNCIFQDSNGQMYFGTNEGLFLYDGYQTVLCWNATDANSILLANNTQSIIPLSNTSLLLSTLNGLYIFDVISRSFELIEFPYSNYGVLQLINGEQNIYGLSDLGLGKLRLDHAGGIYNVYYELYNDFDVKQTSSGLHRTGSYAVINSGAIIFTKGDGQIYSFDPCSEGIQRIWVQEEDITCLFEDSSGVVWIGSYNNAVYYWDSTTETRGTIQLDINKDSYETEKYISSICEDKDGNILIGTNNNGIGIIQSHAKYDSMPEIAYFSVDPGNTNSLCDNNVSCLYAERSNAVFVGTNGNGVNQLSVGQSCFTQYGVNELNDNSIDHFRVNAIYEDEEGFVWFGTRLGLNRLNKKNGIYERFNNANTKNTTPPKGVSYIGETTSFCRDSLGDLWIGTYGTGLYRYSYKDDRFYHYQDEYGNDMPADRITDIILDAEKKLWIATHSAGISKVESVDVKRNRLLVSYFKCDDNQVVGFAEQNVDNIFLDSKNHLWFSQRDKGLYRLSVEDGTMSHYEHVPGDSTALSNNTVISICSDDSGDIWFGTARGLNKFDIEDEYFTSFTMENGLPHNSICGVLSDDKNQIWLYTQRGIYRFNPITEVFESFIENTRIFHEDYTIDATFKSKDGKLFFGTMNNGCFEFYPDNVKDNLFVPSISITRFNVMSGMPAKQSDNLLKLDLQDDSVSVELNYQQNNLTIEFTAYAYHANLKLQLLYLMEGVDKEWHITNDRQKLIPYANLNPGKYTFKVRAVNQLNPVVYEEKQISIVIHPPFYATKLAYSFYVLLLLAIAYVLYRYILSRIRLRNDLRIERMKLSLFTNISHEFRTPLTLIAGPLKKLRRNGKTMAEEERQYHYSLMTKSVEKLMRMVNQILDTQKIDDQKMVLTTEKTDIVHLVKDVFENFNIIAHEKAISYSFKASIKSVICYCDKDKMEKILYNLLSNAFKYTPSKGSIDVKLDLEEEKDCVVIYVQDSGRGIPDEQKKRIFERFHRIEDGIEHTTHGTGLGLSIVKTFVDMHKGEVTVRNNAKKGCTFIVKIPIIRQSHCDVEIHDSYANAAVMNRFDNSNEIRPVSENSYNKKKRKVLIDVPLVLLVEDNDEVREFIEDHLTKSYRIITAANGKEGLEKALGAFPDLIVSDVMMPEMNGLELCRKLKMDIRTSHIPVILLTARSSIEEQIQGVECGADAYITKPFEPFYLEARIKNLIITRQKLRDTFSLGEHANVSKEFGMEMPNSLDAEFLKKAQDLVTTHLDDVNLTVPEFTRLMGVSNTVLYLKIKALTGLSANEFIRHVRLKKSIDLLESNSFTVSEISNMVGFNDPKYFSTCFKKAYGVSPSQYVSKYNSD</sequence>
<dbReference type="SMART" id="SM00448">
    <property type="entry name" value="REC"/>
    <property type="match status" value="1"/>
</dbReference>
<dbReference type="SUPFAM" id="SSF55874">
    <property type="entry name" value="ATPase domain of HSP90 chaperone/DNA topoisomerase II/histidine kinase"/>
    <property type="match status" value="1"/>
</dbReference>
<evidence type="ECO:0000313" key="18">
    <source>
        <dbReference type="Proteomes" id="UP000679220"/>
    </source>
</evidence>
<protein>
    <recommendedName>
        <fullName evidence="2">histidine kinase</fullName>
        <ecNumber evidence="2">2.7.13.3</ecNumber>
    </recommendedName>
</protein>
<evidence type="ECO:0000259" key="16">
    <source>
        <dbReference type="PROSITE" id="PS50110"/>
    </source>
</evidence>
<dbReference type="PROSITE" id="PS00041">
    <property type="entry name" value="HTH_ARAC_FAMILY_1"/>
    <property type="match status" value="1"/>
</dbReference>
<dbReference type="Gene3D" id="1.10.10.60">
    <property type="entry name" value="Homeodomain-like"/>
    <property type="match status" value="1"/>
</dbReference>
<keyword evidence="5" id="KW-0547">Nucleotide-binding</keyword>
<keyword evidence="13" id="KW-0472">Membrane</keyword>
<feature type="domain" description="Histidine kinase" evidence="15">
    <location>
        <begin position="868"/>
        <end position="1089"/>
    </location>
</feature>
<keyword evidence="13" id="KW-1133">Transmembrane helix</keyword>
<dbReference type="InterPro" id="IPR004358">
    <property type="entry name" value="Sig_transdc_His_kin-like_C"/>
</dbReference>
<dbReference type="InterPro" id="IPR036097">
    <property type="entry name" value="HisK_dim/P_sf"/>
</dbReference>
<dbReference type="InterPro" id="IPR011123">
    <property type="entry name" value="Y_Y_Y"/>
</dbReference>
<evidence type="ECO:0000259" key="14">
    <source>
        <dbReference type="PROSITE" id="PS01124"/>
    </source>
</evidence>
<dbReference type="InterPro" id="IPR015943">
    <property type="entry name" value="WD40/YVTN_repeat-like_dom_sf"/>
</dbReference>
<dbReference type="RefSeq" id="WP_212191723.1">
    <property type="nucleotide sequence ID" value="NZ_JAGTAR010000021.1"/>
</dbReference>
<organism evidence="17 18">
    <name type="scientific">Carboxylicivirga sediminis</name>
    <dbReference type="NCBI Taxonomy" id="2006564"/>
    <lineage>
        <taxon>Bacteria</taxon>
        <taxon>Pseudomonadati</taxon>
        <taxon>Bacteroidota</taxon>
        <taxon>Bacteroidia</taxon>
        <taxon>Marinilabiliales</taxon>
        <taxon>Marinilabiliaceae</taxon>
        <taxon>Carboxylicivirga</taxon>
    </lineage>
</organism>
<dbReference type="GO" id="GO:0043565">
    <property type="term" value="F:sequence-specific DNA binding"/>
    <property type="evidence" value="ECO:0007669"/>
    <property type="project" value="InterPro"/>
</dbReference>
<dbReference type="PRINTS" id="PR00344">
    <property type="entry name" value="BCTRLSENSOR"/>
</dbReference>
<evidence type="ECO:0000256" key="4">
    <source>
        <dbReference type="ARBA" id="ARBA00022679"/>
    </source>
</evidence>
<evidence type="ECO:0000259" key="15">
    <source>
        <dbReference type="PROSITE" id="PS50109"/>
    </source>
</evidence>
<dbReference type="GO" id="GO:0000155">
    <property type="term" value="F:phosphorelay sensor kinase activity"/>
    <property type="evidence" value="ECO:0007669"/>
    <property type="project" value="InterPro"/>
</dbReference>
<dbReference type="InterPro" id="IPR011110">
    <property type="entry name" value="Reg_prop"/>
</dbReference>
<dbReference type="InterPro" id="IPR003594">
    <property type="entry name" value="HATPase_dom"/>
</dbReference>
<dbReference type="GO" id="GO:0005524">
    <property type="term" value="F:ATP binding"/>
    <property type="evidence" value="ECO:0007669"/>
    <property type="project" value="UniProtKB-KW"/>
</dbReference>
<comment type="caution">
    <text evidence="17">The sequence shown here is derived from an EMBL/GenBank/DDBJ whole genome shotgun (WGS) entry which is preliminary data.</text>
</comment>
<proteinExistence type="predicted"/>
<evidence type="ECO:0000256" key="5">
    <source>
        <dbReference type="ARBA" id="ARBA00022741"/>
    </source>
</evidence>
<keyword evidence="10" id="KW-0238">DNA-binding</keyword>
<keyword evidence="4" id="KW-0808">Transferase</keyword>
<dbReference type="SMART" id="SM00388">
    <property type="entry name" value="HisKA"/>
    <property type="match status" value="1"/>
</dbReference>
<dbReference type="InterPro" id="IPR011006">
    <property type="entry name" value="CheY-like_superfamily"/>
</dbReference>
<dbReference type="Gene3D" id="2.60.40.10">
    <property type="entry name" value="Immunoglobulins"/>
    <property type="match status" value="1"/>
</dbReference>
<dbReference type="SMART" id="SM00342">
    <property type="entry name" value="HTH_ARAC"/>
    <property type="match status" value="1"/>
</dbReference>
<dbReference type="FunFam" id="3.30.565.10:FF:000037">
    <property type="entry name" value="Hybrid sensor histidine kinase/response regulator"/>
    <property type="match status" value="1"/>
</dbReference>
<reference evidence="17" key="1">
    <citation type="journal article" date="2018" name="Int. J. Syst. Evol. Microbiol.">
        <title>Carboxylicivirga sediminis sp. nov., isolated from coastal sediment.</title>
        <authorList>
            <person name="Wang F.Q."/>
            <person name="Ren L.H."/>
            <person name="Zou R.J."/>
            <person name="Sun Y.Z."/>
            <person name="Liu X.J."/>
            <person name="Jiang F."/>
            <person name="Liu L.J."/>
        </authorList>
    </citation>
    <scope>NUCLEOTIDE SEQUENCE</scope>
    <source>
        <strain evidence="17">JR1</strain>
    </source>
</reference>
<feature type="domain" description="Response regulatory" evidence="16">
    <location>
        <begin position="1137"/>
        <end position="1252"/>
    </location>
</feature>
<dbReference type="InterPro" id="IPR018060">
    <property type="entry name" value="HTH_AraC"/>
</dbReference>